<keyword evidence="1" id="KW-1133">Transmembrane helix</keyword>
<dbReference type="InterPro" id="IPR046740">
    <property type="entry name" value="DUF6790"/>
</dbReference>
<protein>
    <submittedName>
        <fullName evidence="2">Uncharacterized protein</fullName>
    </submittedName>
</protein>
<feature type="transmembrane region" description="Helical" evidence="1">
    <location>
        <begin position="92"/>
        <end position="114"/>
    </location>
</feature>
<organism evidence="2">
    <name type="scientific">bioreactor metagenome</name>
    <dbReference type="NCBI Taxonomy" id="1076179"/>
    <lineage>
        <taxon>unclassified sequences</taxon>
        <taxon>metagenomes</taxon>
        <taxon>ecological metagenomes</taxon>
    </lineage>
</organism>
<accession>A0A645BJV3</accession>
<keyword evidence="1" id="KW-0472">Membrane</keyword>
<dbReference type="EMBL" id="VSSQ01020481">
    <property type="protein sequence ID" value="MPM65378.1"/>
    <property type="molecule type" value="Genomic_DNA"/>
</dbReference>
<reference evidence="2" key="1">
    <citation type="submission" date="2019-08" db="EMBL/GenBank/DDBJ databases">
        <authorList>
            <person name="Kucharzyk K."/>
            <person name="Murdoch R.W."/>
            <person name="Higgins S."/>
            <person name="Loffler F."/>
        </authorList>
    </citation>
    <scope>NUCLEOTIDE SEQUENCE</scope>
</reference>
<dbReference type="AlphaFoldDB" id="A0A645BJV3"/>
<keyword evidence="1" id="KW-0812">Transmembrane</keyword>
<comment type="caution">
    <text evidence="2">The sequence shown here is derived from an EMBL/GenBank/DDBJ whole genome shotgun (WGS) entry which is preliminary data.</text>
</comment>
<evidence type="ECO:0000313" key="2">
    <source>
        <dbReference type="EMBL" id="MPM65378.1"/>
    </source>
</evidence>
<dbReference type="Pfam" id="PF20589">
    <property type="entry name" value="DUF6790"/>
    <property type="match status" value="1"/>
</dbReference>
<feature type="transmembrane region" description="Helical" evidence="1">
    <location>
        <begin position="68"/>
        <end position="85"/>
    </location>
</feature>
<gene>
    <name evidence="2" type="ORF">SDC9_112274</name>
</gene>
<sequence length="154" mass="16720">MGLAAGLIHLIVKRKGLNKTKGMELLLLYCIFFGIGLVSMAAFIGQVFFPERVAAMLGWALSPLQKDIGLYAGAWGLLGLLAIWIRGSFVHAVVIGWSVFMIGAGIGHMKAAIVPASNSTYNFGSIFFDMGATVFILLLWAAWLGLKRYRGQHC</sequence>
<feature type="transmembrane region" description="Helical" evidence="1">
    <location>
        <begin position="25"/>
        <end position="48"/>
    </location>
</feature>
<feature type="transmembrane region" description="Helical" evidence="1">
    <location>
        <begin position="126"/>
        <end position="146"/>
    </location>
</feature>
<proteinExistence type="predicted"/>
<evidence type="ECO:0000256" key="1">
    <source>
        <dbReference type="SAM" id="Phobius"/>
    </source>
</evidence>
<name>A0A645BJV3_9ZZZZ</name>